<evidence type="ECO:0000256" key="1">
    <source>
        <dbReference type="ARBA" id="ARBA00022630"/>
    </source>
</evidence>
<evidence type="ECO:0000313" key="5">
    <source>
        <dbReference type="EMBL" id="KAL1304925.1"/>
    </source>
</evidence>
<accession>A0ABR3PFS9</accession>
<reference evidence="5 6" key="1">
    <citation type="submission" date="2024-07" db="EMBL/GenBank/DDBJ databases">
        <title>Draft sequence of the Neodothiora populina.</title>
        <authorList>
            <person name="Drown D.D."/>
            <person name="Schuette U.S."/>
            <person name="Buechlein A.B."/>
            <person name="Rusch D.R."/>
            <person name="Winton L.W."/>
            <person name="Adams G.A."/>
        </authorList>
    </citation>
    <scope>NUCLEOTIDE SEQUENCE [LARGE SCALE GENOMIC DNA]</scope>
    <source>
        <strain evidence="5 6">CPC 39397</strain>
    </source>
</reference>
<keyword evidence="3" id="KW-0560">Oxidoreductase</keyword>
<name>A0ABR3PFS9_9PEZI</name>
<keyword evidence="6" id="KW-1185">Reference proteome</keyword>
<dbReference type="GeneID" id="95977539"/>
<comment type="caution">
    <text evidence="5">The sequence shown here is derived from an EMBL/GenBank/DDBJ whole genome shotgun (WGS) entry which is preliminary data.</text>
</comment>
<proteinExistence type="predicted"/>
<organism evidence="5 6">
    <name type="scientific">Neodothiora populina</name>
    <dbReference type="NCBI Taxonomy" id="2781224"/>
    <lineage>
        <taxon>Eukaryota</taxon>
        <taxon>Fungi</taxon>
        <taxon>Dikarya</taxon>
        <taxon>Ascomycota</taxon>
        <taxon>Pezizomycotina</taxon>
        <taxon>Dothideomycetes</taxon>
        <taxon>Dothideomycetidae</taxon>
        <taxon>Dothideales</taxon>
        <taxon>Dothioraceae</taxon>
        <taxon>Neodothiora</taxon>
    </lineage>
</organism>
<dbReference type="Proteomes" id="UP001562354">
    <property type="component" value="Unassembled WGS sequence"/>
</dbReference>
<evidence type="ECO:0008006" key="7">
    <source>
        <dbReference type="Google" id="ProtNLM"/>
    </source>
</evidence>
<evidence type="ECO:0000256" key="2">
    <source>
        <dbReference type="ARBA" id="ARBA00022643"/>
    </source>
</evidence>
<evidence type="ECO:0000256" key="4">
    <source>
        <dbReference type="SAM" id="MobiDB-lite"/>
    </source>
</evidence>
<dbReference type="InterPro" id="IPR004136">
    <property type="entry name" value="NMO"/>
</dbReference>
<dbReference type="InterPro" id="IPR013785">
    <property type="entry name" value="Aldolase_TIM"/>
</dbReference>
<dbReference type="EMBL" id="JBFMKM010000008">
    <property type="protein sequence ID" value="KAL1304925.1"/>
    <property type="molecule type" value="Genomic_DNA"/>
</dbReference>
<keyword evidence="1" id="KW-0285">Flavoprotein</keyword>
<dbReference type="Gene3D" id="3.20.20.70">
    <property type="entry name" value="Aldolase class I"/>
    <property type="match status" value="1"/>
</dbReference>
<dbReference type="Pfam" id="PF03060">
    <property type="entry name" value="NMO"/>
    <property type="match status" value="1"/>
</dbReference>
<evidence type="ECO:0000256" key="3">
    <source>
        <dbReference type="ARBA" id="ARBA00023002"/>
    </source>
</evidence>
<protein>
    <recommendedName>
        <fullName evidence="7">Nitronate monooxygenase domain-containing protein</fullName>
    </recommendedName>
</protein>
<sequence length="370" mass="38582">MDESLSKGYPWTKQPLVTCAPMRLITLAPLAVSVSQAGGIGFLGAGSDTSTLSSMLDETRNLLASSSSPPLATTDPDVLPIGIGFLLWGASLEQTLDAISKAGNIPAAIWLFAPREQSDLAEWSTSIRTATKNKTKIWIQVCSVAEALSAVDLADPDVLVIQGTDAGGHGASKGAGLITLIPEVMDAVRSSSSSSSSRSSAPQQKQPRQPAFIAAGGITDGRGLASALTLGCTGICLGTRYLASPEANISAGYRNAVLAASDGGTSTIRSGVYDTLRGTTDWPAGYGGRGVVNASYRDFEAGVDWEENKRRYEEALKGEGWDGEAARLTTYAGTGVGLIREVMSAGDITRQVREDGVRLLREAASRLVGL</sequence>
<gene>
    <name evidence="5" type="ORF">AAFC00_003839</name>
</gene>
<dbReference type="SUPFAM" id="SSF51412">
    <property type="entry name" value="Inosine monophosphate dehydrogenase (IMPDH)"/>
    <property type="match status" value="1"/>
</dbReference>
<dbReference type="CDD" id="cd04730">
    <property type="entry name" value="NPD_like"/>
    <property type="match status" value="1"/>
</dbReference>
<dbReference type="PANTHER" id="PTHR32332">
    <property type="entry name" value="2-NITROPROPANE DIOXYGENASE"/>
    <property type="match status" value="1"/>
</dbReference>
<dbReference type="RefSeq" id="XP_069201199.1">
    <property type="nucleotide sequence ID" value="XM_069343372.1"/>
</dbReference>
<feature type="compositionally biased region" description="Low complexity" evidence="4">
    <location>
        <begin position="190"/>
        <end position="200"/>
    </location>
</feature>
<evidence type="ECO:0000313" key="6">
    <source>
        <dbReference type="Proteomes" id="UP001562354"/>
    </source>
</evidence>
<feature type="region of interest" description="Disordered" evidence="4">
    <location>
        <begin position="190"/>
        <end position="209"/>
    </location>
</feature>
<keyword evidence="2" id="KW-0288">FMN</keyword>
<dbReference type="PANTHER" id="PTHR32332:SF34">
    <property type="entry name" value="2-NITROPROPANE DIOXYGENASE FAMILY, PUTATIVE-RELATED"/>
    <property type="match status" value="1"/>
</dbReference>